<dbReference type="InterPro" id="IPR036322">
    <property type="entry name" value="WD40_repeat_dom_sf"/>
</dbReference>
<reference evidence="1 2" key="1">
    <citation type="journal article" date="2024" name="BMC Biol.">
        <title>Comparative genomics of Ascetosporea gives new insight into the evolutionary basis for animal parasitism in Rhizaria.</title>
        <authorList>
            <person name="Hiltunen Thoren M."/>
            <person name="Onut-Brannstrom I."/>
            <person name="Alfjorden A."/>
            <person name="Peckova H."/>
            <person name="Swords F."/>
            <person name="Hooper C."/>
            <person name="Holzer A.S."/>
            <person name="Bass D."/>
            <person name="Burki F."/>
        </authorList>
    </citation>
    <scope>NUCLEOTIDE SEQUENCE [LARGE SCALE GENOMIC DNA]</scope>
    <source>
        <strain evidence="1">20-A016</strain>
    </source>
</reference>
<dbReference type="Proteomes" id="UP001439008">
    <property type="component" value="Unassembled WGS sequence"/>
</dbReference>
<dbReference type="InterPro" id="IPR015943">
    <property type="entry name" value="WD40/YVTN_repeat-like_dom_sf"/>
</dbReference>
<keyword evidence="2" id="KW-1185">Reference proteome</keyword>
<dbReference type="Pfam" id="PF00400">
    <property type="entry name" value="WD40"/>
    <property type="match status" value="2"/>
</dbReference>
<name>A0ABV2ATD3_9EUKA</name>
<dbReference type="InterPro" id="IPR001680">
    <property type="entry name" value="WD40_rpt"/>
</dbReference>
<protein>
    <submittedName>
        <fullName evidence="1">Uncharacterized protein</fullName>
    </submittedName>
</protein>
<dbReference type="SUPFAM" id="SSF50978">
    <property type="entry name" value="WD40 repeat-like"/>
    <property type="match status" value="1"/>
</dbReference>
<sequence length="142" mass="16251">MSVTKSFHLFKILNHDKLIRCLETTKNGDIVTCGSEGQITLWKFAKSPQSTNYEKITPFQESIHGKNLVFGIYRIKNNIFSEKECFATTSFDKTAKIWDLSGKVHLCLNGHAKSVNCFVEMEENFFVTGSFDQFFGNHLNQI</sequence>
<evidence type="ECO:0000313" key="1">
    <source>
        <dbReference type="EMBL" id="MES1922933.1"/>
    </source>
</evidence>
<evidence type="ECO:0000313" key="2">
    <source>
        <dbReference type="Proteomes" id="UP001439008"/>
    </source>
</evidence>
<dbReference type="EMBL" id="JBDODL010004080">
    <property type="protein sequence ID" value="MES1922933.1"/>
    <property type="molecule type" value="Genomic_DNA"/>
</dbReference>
<dbReference type="Gene3D" id="2.130.10.10">
    <property type="entry name" value="YVTN repeat-like/Quinoprotein amine dehydrogenase"/>
    <property type="match status" value="1"/>
</dbReference>
<comment type="caution">
    <text evidence="1">The sequence shown here is derived from an EMBL/GenBank/DDBJ whole genome shotgun (WGS) entry which is preliminary data.</text>
</comment>
<gene>
    <name evidence="1" type="ORF">MHBO_004464</name>
</gene>
<proteinExistence type="predicted"/>
<organism evidence="1 2">
    <name type="scientific">Bonamia ostreae</name>
    <dbReference type="NCBI Taxonomy" id="126728"/>
    <lineage>
        <taxon>Eukaryota</taxon>
        <taxon>Sar</taxon>
        <taxon>Rhizaria</taxon>
        <taxon>Endomyxa</taxon>
        <taxon>Ascetosporea</taxon>
        <taxon>Haplosporida</taxon>
        <taxon>Bonamia</taxon>
    </lineage>
</organism>
<accession>A0ABV2ATD3</accession>